<sequence>MTPPLRDVPDADPMADDSATTGAGGQTRRTLLRGAGALAVSAGFPMPAFADDAPALPTAGTPFQAGLVTDLARALAARAYVAPRTDDLPGALADLNREQYAAIRTAPGSAVWAEAGLGFTLEPLHRGSVFKDRVALALVEDGVVRPLPYDRARFETDTTQIPTLKEDMGYSGFKIRARFDGGDLADFAYFQGASFFRLIAAGQGFGVTARALTLRPADARGEEFPEFRAIWIERPGPGAPLVVHALVDSPSATAALRMSLRPGAASLCDVEGTVFARTAIDHLGLGGMTTSYLFGPYDRRGADDARAAVHSSGGLQIRTGSGEAIWRPVRNPETLQVSSFVDDNPKGFGLMQRARDYRAFQDDVQHWEWRPSLWLEPLAAWGPGSVTLLEIPSDSEFNENILAYWRPKTGLAARGELAFSYRQHWCWQPPEPVPVAVVSGTRSGRGTTEARRLILVDFTGEGLAEVEALRTQLSVSPGAITANRLYRYPERKTVRVAFELDPRGEKACELRLALLRDDTALTETWLYRWTP</sequence>
<dbReference type="GO" id="GO:0003824">
    <property type="term" value="F:catalytic activity"/>
    <property type="evidence" value="ECO:0007669"/>
    <property type="project" value="InterPro"/>
</dbReference>
<evidence type="ECO:0000256" key="4">
    <source>
        <dbReference type="ARBA" id="ARBA00022764"/>
    </source>
</evidence>
<dbReference type="InterPro" id="IPR011013">
    <property type="entry name" value="Gal_mutarotase_sf_dom"/>
</dbReference>
<dbReference type="InterPro" id="IPR007444">
    <property type="entry name" value="Glucan_biosyn_MdoG_C"/>
</dbReference>
<dbReference type="PANTHER" id="PTHR30504:SF2">
    <property type="entry name" value="GLUCANS BIOSYNTHESIS PROTEIN G"/>
    <property type="match status" value="1"/>
</dbReference>
<evidence type="ECO:0000256" key="1">
    <source>
        <dbReference type="ARBA" id="ARBA00004418"/>
    </source>
</evidence>
<dbReference type="AlphaFoldDB" id="A0A1I2SJP3"/>
<evidence type="ECO:0000256" key="3">
    <source>
        <dbReference type="ARBA" id="ARBA00009284"/>
    </source>
</evidence>
<feature type="domain" description="Glucan biosynthesis periplasmic MdoG C-terminal" evidence="6">
    <location>
        <begin position="63"/>
        <end position="529"/>
    </location>
</feature>
<dbReference type="InterPro" id="IPR013783">
    <property type="entry name" value="Ig-like_fold"/>
</dbReference>
<dbReference type="InterPro" id="IPR014718">
    <property type="entry name" value="GH-type_carb-bd"/>
</dbReference>
<dbReference type="OrthoDB" id="9777817at2"/>
<organism evidence="7 8">
    <name type="scientific">Methylobacterium gossipiicola</name>
    <dbReference type="NCBI Taxonomy" id="582675"/>
    <lineage>
        <taxon>Bacteria</taxon>
        <taxon>Pseudomonadati</taxon>
        <taxon>Pseudomonadota</taxon>
        <taxon>Alphaproteobacteria</taxon>
        <taxon>Hyphomicrobiales</taxon>
        <taxon>Methylobacteriaceae</taxon>
        <taxon>Methylobacterium</taxon>
    </lineage>
</organism>
<dbReference type="InterPro" id="IPR006311">
    <property type="entry name" value="TAT_signal"/>
</dbReference>
<evidence type="ECO:0000256" key="5">
    <source>
        <dbReference type="SAM" id="MobiDB-lite"/>
    </source>
</evidence>
<dbReference type="STRING" id="582675.SAMN05192565_104151"/>
<dbReference type="Gene3D" id="2.60.40.10">
    <property type="entry name" value="Immunoglobulins"/>
    <property type="match status" value="1"/>
</dbReference>
<dbReference type="GO" id="GO:0030246">
    <property type="term" value="F:carbohydrate binding"/>
    <property type="evidence" value="ECO:0007669"/>
    <property type="project" value="InterPro"/>
</dbReference>
<dbReference type="PROSITE" id="PS51318">
    <property type="entry name" value="TAT"/>
    <property type="match status" value="1"/>
</dbReference>
<dbReference type="InterPro" id="IPR014438">
    <property type="entry name" value="Glucan_biosyn_MdoG/MdoD"/>
</dbReference>
<evidence type="ECO:0000313" key="8">
    <source>
        <dbReference type="Proteomes" id="UP000199229"/>
    </source>
</evidence>
<evidence type="ECO:0000259" key="6">
    <source>
        <dbReference type="Pfam" id="PF04349"/>
    </source>
</evidence>
<dbReference type="SUPFAM" id="SSF74650">
    <property type="entry name" value="Galactose mutarotase-like"/>
    <property type="match status" value="1"/>
</dbReference>
<evidence type="ECO:0000256" key="2">
    <source>
        <dbReference type="ARBA" id="ARBA00005001"/>
    </source>
</evidence>
<proteinExistence type="inferred from homology"/>
<comment type="similarity">
    <text evidence="3">Belongs to the OpgD/OpgG family.</text>
</comment>
<keyword evidence="8" id="KW-1185">Reference proteome</keyword>
<reference evidence="8" key="1">
    <citation type="submission" date="2016-10" db="EMBL/GenBank/DDBJ databases">
        <authorList>
            <person name="Varghese N."/>
            <person name="Submissions S."/>
        </authorList>
    </citation>
    <scope>NUCLEOTIDE SEQUENCE [LARGE SCALE GENOMIC DNA]</scope>
    <source>
        <strain evidence="8">Gh-105</strain>
    </source>
</reference>
<keyword evidence="4" id="KW-0574">Periplasm</keyword>
<dbReference type="Gene3D" id="2.70.98.10">
    <property type="match status" value="1"/>
</dbReference>
<evidence type="ECO:0000313" key="7">
    <source>
        <dbReference type="EMBL" id="SFG50121.1"/>
    </source>
</evidence>
<comment type="pathway">
    <text evidence="2">Glycan metabolism; osmoregulated periplasmic glucan (OPG) biosynthesis.</text>
</comment>
<name>A0A1I2SJP3_9HYPH</name>
<dbReference type="GO" id="GO:0051274">
    <property type="term" value="P:beta-glucan biosynthetic process"/>
    <property type="evidence" value="ECO:0007669"/>
    <property type="project" value="TreeGrafter"/>
</dbReference>
<gene>
    <name evidence="7" type="ORF">SAMN05192565_104151</name>
</gene>
<dbReference type="UniPathway" id="UPA00637"/>
<feature type="region of interest" description="Disordered" evidence="5">
    <location>
        <begin position="1"/>
        <end position="27"/>
    </location>
</feature>
<dbReference type="EMBL" id="FOPM01000004">
    <property type="protein sequence ID" value="SFG50121.1"/>
    <property type="molecule type" value="Genomic_DNA"/>
</dbReference>
<dbReference type="InterPro" id="IPR014756">
    <property type="entry name" value="Ig_E-set"/>
</dbReference>
<protein>
    <submittedName>
        <fullName evidence="7">Glucans biosynthesis protein</fullName>
    </submittedName>
</protein>
<dbReference type="SUPFAM" id="SSF81296">
    <property type="entry name" value="E set domains"/>
    <property type="match status" value="1"/>
</dbReference>
<dbReference type="PANTHER" id="PTHR30504">
    <property type="entry name" value="GLUCANS BIOSYNTHESIS PROTEIN"/>
    <property type="match status" value="1"/>
</dbReference>
<dbReference type="Pfam" id="PF04349">
    <property type="entry name" value="MdoG"/>
    <property type="match status" value="1"/>
</dbReference>
<dbReference type="PIRSF" id="PIRSF006281">
    <property type="entry name" value="MdoG"/>
    <property type="match status" value="1"/>
</dbReference>
<dbReference type="Proteomes" id="UP000199229">
    <property type="component" value="Unassembled WGS sequence"/>
</dbReference>
<comment type="subcellular location">
    <subcellularLocation>
        <location evidence="1">Periplasm</location>
    </subcellularLocation>
</comment>
<accession>A0A1I2SJP3</accession>
<dbReference type="GO" id="GO:0030288">
    <property type="term" value="C:outer membrane-bounded periplasmic space"/>
    <property type="evidence" value="ECO:0007669"/>
    <property type="project" value="TreeGrafter"/>
</dbReference>